<feature type="region of interest" description="Disordered" evidence="8">
    <location>
        <begin position="1"/>
        <end position="32"/>
    </location>
</feature>
<feature type="region of interest" description="Disordered" evidence="8">
    <location>
        <begin position="227"/>
        <end position="250"/>
    </location>
</feature>
<feature type="region of interest" description="Disordered" evidence="8">
    <location>
        <begin position="436"/>
        <end position="490"/>
    </location>
</feature>
<evidence type="ECO:0000313" key="10">
    <source>
        <dbReference type="EMBL" id="CAL8114986.1"/>
    </source>
</evidence>
<evidence type="ECO:0000256" key="1">
    <source>
        <dbReference type="ARBA" id="ARBA00004123"/>
    </source>
</evidence>
<feature type="domain" description="Homeobox" evidence="9">
    <location>
        <begin position="349"/>
        <end position="409"/>
    </location>
</feature>
<dbReference type="PROSITE" id="PS50071">
    <property type="entry name" value="HOMEOBOX_2"/>
    <property type="match status" value="1"/>
</dbReference>
<dbReference type="Proteomes" id="UP001642540">
    <property type="component" value="Unassembled WGS sequence"/>
</dbReference>
<dbReference type="SMART" id="SM00389">
    <property type="entry name" value="HOX"/>
    <property type="match status" value="1"/>
</dbReference>
<feature type="compositionally biased region" description="Pro residues" evidence="8">
    <location>
        <begin position="442"/>
        <end position="459"/>
    </location>
</feature>
<protein>
    <recommendedName>
        <fullName evidence="9">Homeobox domain-containing protein</fullName>
    </recommendedName>
</protein>
<keyword evidence="4 6" id="KW-0371">Homeobox</keyword>
<dbReference type="Pfam" id="PF00046">
    <property type="entry name" value="Homeodomain"/>
    <property type="match status" value="1"/>
</dbReference>
<evidence type="ECO:0000256" key="2">
    <source>
        <dbReference type="ARBA" id="ARBA00022473"/>
    </source>
</evidence>
<dbReference type="EMBL" id="CAXLJM020000051">
    <property type="protein sequence ID" value="CAL8114986.1"/>
    <property type="molecule type" value="Genomic_DNA"/>
</dbReference>
<sequence>MCGMSEETPISSGMETAEISVDSNQSDKTMHHHTCSPLLNFSISRLLSGGDRKNNNHIATSKHSSSLHHRHTIHYHGTMRDPSEELEDERLEESRRRSRAQSRSPTTERLESDSEVDVRNSDDSEVEMDDIDDSCSNNNNSSIGNNKNRSGSSGSKSVDHENDYLHGSPESKTGDGDCGNSNRSTPDSQNAHVALQQHPHLESQLSLREHQHAAALHSANEHLRSSIDNLSSNCNNHDRSTSESNAAGQNPLGVNPFPMFGYSSIFLPNFPCPITSPNQVIRVPAHRPMSNFQLFGQSALGQHSPLDLNATPLFSNFDPRNSLLLKDRLHASLALTRRIGHPYQNRTPPKRKKPRTSFTRLQIAELEKRFHKQKYLASAERASLAKALKMTDAQVKTWFQNRRTKWRRQTAEEREAERQAASRLMISLQAEALSKNVYSPDGGPPAPRPNWAPPPPPHPAGVGGLGASQVESQLSPNRTSPDVKYLQITC</sequence>
<dbReference type="PANTHER" id="PTHR45921">
    <property type="entry name" value="IP01054P"/>
    <property type="match status" value="1"/>
</dbReference>
<evidence type="ECO:0000256" key="6">
    <source>
        <dbReference type="PROSITE-ProRule" id="PRU00108"/>
    </source>
</evidence>
<keyword evidence="5 6" id="KW-0539">Nucleus</keyword>
<keyword evidence="11" id="KW-1185">Reference proteome</keyword>
<keyword evidence="2" id="KW-0217">Developmental protein</keyword>
<feature type="compositionally biased region" description="Basic residues" evidence="8">
    <location>
        <begin position="65"/>
        <end position="74"/>
    </location>
</feature>
<comment type="subcellular location">
    <subcellularLocation>
        <location evidence="1 6 7">Nucleus</location>
    </subcellularLocation>
</comment>
<comment type="caution">
    <text evidence="10">The sequence shown here is derived from an EMBL/GenBank/DDBJ whole genome shotgun (WGS) entry which is preliminary data.</text>
</comment>
<evidence type="ECO:0000256" key="4">
    <source>
        <dbReference type="ARBA" id="ARBA00023155"/>
    </source>
</evidence>
<evidence type="ECO:0000259" key="9">
    <source>
        <dbReference type="PROSITE" id="PS50071"/>
    </source>
</evidence>
<dbReference type="CDD" id="cd00086">
    <property type="entry name" value="homeodomain"/>
    <property type="match status" value="1"/>
</dbReference>
<dbReference type="InterPro" id="IPR001356">
    <property type="entry name" value="HD"/>
</dbReference>
<proteinExistence type="predicted"/>
<feature type="DNA-binding region" description="Homeobox" evidence="6">
    <location>
        <begin position="351"/>
        <end position="410"/>
    </location>
</feature>
<feature type="compositionally biased region" description="Polar residues" evidence="8">
    <location>
        <begin position="469"/>
        <end position="480"/>
    </location>
</feature>
<keyword evidence="3 6" id="KW-0238">DNA-binding</keyword>
<feature type="compositionally biased region" description="Polar residues" evidence="8">
    <location>
        <begin position="179"/>
        <end position="191"/>
    </location>
</feature>
<name>A0ABP1R185_9HEXA</name>
<gene>
    <name evidence="10" type="ORF">ODALV1_LOCUS16690</name>
</gene>
<dbReference type="InterPro" id="IPR042247">
    <property type="entry name" value="TLX1/2/3"/>
</dbReference>
<evidence type="ECO:0000256" key="3">
    <source>
        <dbReference type="ARBA" id="ARBA00023125"/>
    </source>
</evidence>
<dbReference type="PROSITE" id="PS00027">
    <property type="entry name" value="HOMEOBOX_1"/>
    <property type="match status" value="1"/>
</dbReference>
<dbReference type="InterPro" id="IPR009057">
    <property type="entry name" value="Homeodomain-like_sf"/>
</dbReference>
<evidence type="ECO:0000313" key="11">
    <source>
        <dbReference type="Proteomes" id="UP001642540"/>
    </source>
</evidence>
<accession>A0ABP1R185</accession>
<dbReference type="PANTHER" id="PTHR45921:SF6">
    <property type="entry name" value="C15"/>
    <property type="match status" value="1"/>
</dbReference>
<feature type="compositionally biased region" description="Basic and acidic residues" evidence="8">
    <location>
        <begin position="106"/>
        <end position="122"/>
    </location>
</feature>
<feature type="compositionally biased region" description="Acidic residues" evidence="8">
    <location>
        <begin position="123"/>
        <end position="133"/>
    </location>
</feature>
<evidence type="ECO:0000256" key="5">
    <source>
        <dbReference type="ARBA" id="ARBA00023242"/>
    </source>
</evidence>
<organism evidence="10 11">
    <name type="scientific">Orchesella dallaii</name>
    <dbReference type="NCBI Taxonomy" id="48710"/>
    <lineage>
        <taxon>Eukaryota</taxon>
        <taxon>Metazoa</taxon>
        <taxon>Ecdysozoa</taxon>
        <taxon>Arthropoda</taxon>
        <taxon>Hexapoda</taxon>
        <taxon>Collembola</taxon>
        <taxon>Entomobryomorpha</taxon>
        <taxon>Entomobryoidea</taxon>
        <taxon>Orchesellidae</taxon>
        <taxon>Orchesellinae</taxon>
        <taxon>Orchesella</taxon>
    </lineage>
</organism>
<dbReference type="InterPro" id="IPR017970">
    <property type="entry name" value="Homeobox_CS"/>
</dbReference>
<feature type="region of interest" description="Disordered" evidence="8">
    <location>
        <begin position="52"/>
        <end position="192"/>
    </location>
</feature>
<dbReference type="Gene3D" id="1.10.10.60">
    <property type="entry name" value="Homeodomain-like"/>
    <property type="match status" value="1"/>
</dbReference>
<evidence type="ECO:0000256" key="7">
    <source>
        <dbReference type="RuleBase" id="RU000682"/>
    </source>
</evidence>
<dbReference type="SUPFAM" id="SSF46689">
    <property type="entry name" value="Homeodomain-like"/>
    <property type="match status" value="1"/>
</dbReference>
<evidence type="ECO:0000256" key="8">
    <source>
        <dbReference type="SAM" id="MobiDB-lite"/>
    </source>
</evidence>
<reference evidence="10 11" key="1">
    <citation type="submission" date="2024-08" db="EMBL/GenBank/DDBJ databases">
        <authorList>
            <person name="Cucini C."/>
            <person name="Frati F."/>
        </authorList>
    </citation>
    <scope>NUCLEOTIDE SEQUENCE [LARGE SCALE GENOMIC DNA]</scope>
</reference>
<feature type="compositionally biased region" description="Low complexity" evidence="8">
    <location>
        <begin position="134"/>
        <end position="156"/>
    </location>
</feature>